<keyword evidence="5" id="KW-1185">Reference proteome</keyword>
<evidence type="ECO:0000259" key="2">
    <source>
        <dbReference type="Pfam" id="PF06458"/>
    </source>
</evidence>
<dbReference type="Pfam" id="PF06458">
    <property type="entry name" value="MucBP"/>
    <property type="match status" value="1"/>
</dbReference>
<evidence type="ECO:0000256" key="1">
    <source>
        <dbReference type="ARBA" id="ARBA00022737"/>
    </source>
</evidence>
<dbReference type="Pfam" id="PF16403">
    <property type="entry name" value="Bact_surface_Ig-like"/>
    <property type="match status" value="1"/>
</dbReference>
<dbReference type="Gene3D" id="3.10.20.320">
    <property type="entry name" value="Putative peptidoglycan bound protein (lpxtg motif)"/>
    <property type="match status" value="1"/>
</dbReference>
<proteinExistence type="predicted"/>
<dbReference type="AlphaFoldDB" id="A0A0R2I658"/>
<protein>
    <submittedName>
        <fullName evidence="4">Uncharacterized protein</fullName>
    </submittedName>
</protein>
<evidence type="ECO:0000259" key="3">
    <source>
        <dbReference type="Pfam" id="PF16403"/>
    </source>
</evidence>
<feature type="domain" description="MucBP" evidence="2">
    <location>
        <begin position="459"/>
        <end position="521"/>
    </location>
</feature>
<dbReference type="PATRIC" id="fig|1449336.4.peg.270"/>
<accession>A0A0R2I658</accession>
<name>A0A0R2I658_CARDV</name>
<feature type="domain" description="Pesticidal crystal protein Cry22Aa Ig-like" evidence="3">
    <location>
        <begin position="399"/>
        <end position="446"/>
    </location>
</feature>
<evidence type="ECO:0000313" key="5">
    <source>
        <dbReference type="Proteomes" id="UP000051658"/>
    </source>
</evidence>
<organism evidence="4 5">
    <name type="scientific">Carnobacterium divergens DSM 20623</name>
    <dbReference type="NCBI Taxonomy" id="1449336"/>
    <lineage>
        <taxon>Bacteria</taxon>
        <taxon>Bacillati</taxon>
        <taxon>Bacillota</taxon>
        <taxon>Bacilli</taxon>
        <taxon>Lactobacillales</taxon>
        <taxon>Carnobacteriaceae</taxon>
        <taxon>Carnobacterium</taxon>
    </lineage>
</organism>
<reference evidence="4 5" key="1">
    <citation type="journal article" date="2015" name="Genome Announc.">
        <title>Expanding the biotechnology potential of lactobacilli through comparative genomics of 213 strains and associated genera.</title>
        <authorList>
            <person name="Sun Z."/>
            <person name="Harris H.M."/>
            <person name="McCann A."/>
            <person name="Guo C."/>
            <person name="Argimon S."/>
            <person name="Zhang W."/>
            <person name="Yang X."/>
            <person name="Jeffery I.B."/>
            <person name="Cooney J.C."/>
            <person name="Kagawa T.F."/>
            <person name="Liu W."/>
            <person name="Song Y."/>
            <person name="Salvetti E."/>
            <person name="Wrobel A."/>
            <person name="Rasinkangas P."/>
            <person name="Parkhill J."/>
            <person name="Rea M.C."/>
            <person name="O'Sullivan O."/>
            <person name="Ritari J."/>
            <person name="Douillard F.P."/>
            <person name="Paul Ross R."/>
            <person name="Yang R."/>
            <person name="Briner A.E."/>
            <person name="Felis G.E."/>
            <person name="de Vos W.M."/>
            <person name="Barrangou R."/>
            <person name="Klaenhammer T.R."/>
            <person name="Caufield P.W."/>
            <person name="Cui Y."/>
            <person name="Zhang H."/>
            <person name="O'Toole P.W."/>
        </authorList>
    </citation>
    <scope>NUCLEOTIDE SEQUENCE [LARGE SCALE GENOMIC DNA]</scope>
    <source>
        <strain evidence="4 5">DSM 20623</strain>
    </source>
</reference>
<dbReference type="InterPro" id="IPR032179">
    <property type="entry name" value="Cry22Aa_Ig-like"/>
</dbReference>
<dbReference type="Gene3D" id="2.60.40.10">
    <property type="entry name" value="Immunoglobulins"/>
    <property type="match status" value="1"/>
</dbReference>
<comment type="caution">
    <text evidence="4">The sequence shown here is derived from an EMBL/GenBank/DDBJ whole genome shotgun (WGS) entry which is preliminary data.</text>
</comment>
<keyword evidence="1" id="KW-0677">Repeat</keyword>
<sequence>MTNTVVAEKIVDTASTEVIPIGENVLKKNNSVNSKLVASNKNTILSLPDNAISYTANATEYYLGDLYKGSIKISNSDGNVIEKGTTISIMLPVDGIDMTSIFLNDPQLQEFFTASLNKESGVLELTLKKQIVGNSTIDIKISGKITGIVDQSYDVSINATDFNGQESEVINNTPSFIVKENLNPPSYGFLNAFWGLGPNEVGNFFAKSDEDIEGLPTGIFYKNSFLVQNFTQINYGGNYKLPPNAHYKFAWSIEPFSGTGTTNIDTNDIRVFNDVTNIEIPKEWYTITLDPNESTKKVWIEFKSEEEIEKMGGEVDSQISYRIQLQAGVTDELTTYHSTAYNYIVTSSGVLIDETKFELNNIFSEDGNSELYPTLTVEDKTFYVNDLNDGNINTKLLENISAVDTIDGNITNQVIVDYSKLDPKISGDYEVTYSVKNSSGNTTIKKSIVHIIDRENAAPVTVKYIDDDGKDIIPQEQISGKIGDSYSTDSKIFDGYILNKTPDNAQGILKNEPQTVVYEYKGQLVFISAPSQINFGDHILSAKTENYFIESKVGDLVVEDFRSIGSTWTMSAQLMKDFVGKESNKALGSTLNFIDKDGNKEIISTKDKTQIISHSTDSHDEVNLSSEWIDNKVGLELEVPAGKALVDEYQAVIDWTLENGVPNS</sequence>
<evidence type="ECO:0000313" key="4">
    <source>
        <dbReference type="EMBL" id="KRN57284.1"/>
    </source>
</evidence>
<dbReference type="eggNOG" id="COG4932">
    <property type="taxonomic scope" value="Bacteria"/>
</dbReference>
<dbReference type="EMBL" id="JQBS01000007">
    <property type="protein sequence ID" value="KRN57284.1"/>
    <property type="molecule type" value="Genomic_DNA"/>
</dbReference>
<gene>
    <name evidence="4" type="ORF">IV74_GL000265</name>
</gene>
<dbReference type="Proteomes" id="UP000051658">
    <property type="component" value="Unassembled WGS sequence"/>
</dbReference>
<dbReference type="InterPro" id="IPR009459">
    <property type="entry name" value="MucBP_dom"/>
</dbReference>
<dbReference type="InterPro" id="IPR013783">
    <property type="entry name" value="Ig-like_fold"/>
</dbReference>